<dbReference type="GO" id="GO:0005198">
    <property type="term" value="F:structural molecule activity"/>
    <property type="evidence" value="ECO:0007669"/>
    <property type="project" value="TreeGrafter"/>
</dbReference>
<dbReference type="EMBL" id="LUGH01000104">
    <property type="protein sequence ID" value="OBZ89272.1"/>
    <property type="molecule type" value="Genomic_DNA"/>
</dbReference>
<dbReference type="AlphaFoldDB" id="A0A1C7NJE0"/>
<dbReference type="GO" id="GO:0046695">
    <property type="term" value="C:SLIK (SAGA-like) complex"/>
    <property type="evidence" value="ECO:0007669"/>
    <property type="project" value="InterPro"/>
</dbReference>
<evidence type="ECO:0000256" key="1">
    <source>
        <dbReference type="ARBA" id="ARBA00023117"/>
    </source>
</evidence>
<dbReference type="GO" id="GO:0000124">
    <property type="term" value="C:SAGA complex"/>
    <property type="evidence" value="ECO:0007669"/>
    <property type="project" value="InterPro"/>
</dbReference>
<accession>A0A1C7NJE0</accession>
<evidence type="ECO:0000259" key="4">
    <source>
        <dbReference type="PROSITE" id="PS50014"/>
    </source>
</evidence>
<dbReference type="STRING" id="101091.A0A1C7NJE0"/>
<dbReference type="GO" id="GO:0006357">
    <property type="term" value="P:regulation of transcription by RNA polymerase II"/>
    <property type="evidence" value="ECO:0007669"/>
    <property type="project" value="TreeGrafter"/>
</dbReference>
<dbReference type="GO" id="GO:0006325">
    <property type="term" value="P:chromatin organization"/>
    <property type="evidence" value="ECO:0007669"/>
    <property type="project" value="UniProtKB-ARBA"/>
</dbReference>
<proteinExistence type="predicted"/>
<dbReference type="InterPro" id="IPR036427">
    <property type="entry name" value="Bromodomain-like_sf"/>
</dbReference>
<feature type="region of interest" description="Disordered" evidence="3">
    <location>
        <begin position="791"/>
        <end position="851"/>
    </location>
</feature>
<comment type="caution">
    <text evidence="5">The sequence shown here is derived from an EMBL/GenBank/DDBJ whole genome shotgun (WGS) entry which is preliminary data.</text>
</comment>
<dbReference type="OrthoDB" id="21449at2759"/>
<dbReference type="InterPro" id="IPR037782">
    <property type="entry name" value="Spt7"/>
</dbReference>
<keyword evidence="1 2" id="KW-0103">Bromodomain</keyword>
<feature type="compositionally biased region" description="Basic residues" evidence="3">
    <location>
        <begin position="826"/>
        <end position="845"/>
    </location>
</feature>
<dbReference type="InterPro" id="IPR018359">
    <property type="entry name" value="Bromodomain_CS"/>
</dbReference>
<dbReference type="Gene3D" id="1.10.20.10">
    <property type="entry name" value="Histone, subunit A"/>
    <property type="match status" value="1"/>
</dbReference>
<dbReference type="SUPFAM" id="SSF47370">
    <property type="entry name" value="Bromodomain"/>
    <property type="match status" value="1"/>
</dbReference>
<dbReference type="CDD" id="cd22927">
    <property type="entry name" value="HFD_SPT7"/>
    <property type="match status" value="1"/>
</dbReference>
<dbReference type="InterPro" id="IPR001487">
    <property type="entry name" value="Bromodomain"/>
</dbReference>
<feature type="region of interest" description="Disordered" evidence="3">
    <location>
        <begin position="281"/>
        <end position="340"/>
    </location>
</feature>
<dbReference type="GO" id="GO:0046982">
    <property type="term" value="F:protein heterodimerization activity"/>
    <property type="evidence" value="ECO:0007669"/>
    <property type="project" value="InterPro"/>
</dbReference>
<dbReference type="FunCoup" id="A0A1C7NJE0">
    <property type="interactions" value="23"/>
</dbReference>
<dbReference type="InterPro" id="IPR009072">
    <property type="entry name" value="Histone-fold"/>
</dbReference>
<feature type="compositionally biased region" description="Basic and acidic residues" evidence="3">
    <location>
        <begin position="807"/>
        <end position="825"/>
    </location>
</feature>
<dbReference type="PROSITE" id="PS00633">
    <property type="entry name" value="BROMODOMAIN_1"/>
    <property type="match status" value="1"/>
</dbReference>
<gene>
    <name evidence="5" type="primary">spt7</name>
    <name evidence="5" type="ORF">A0J61_02680</name>
</gene>
<dbReference type="Pfam" id="PF00439">
    <property type="entry name" value="Bromodomain"/>
    <property type="match status" value="1"/>
</dbReference>
<dbReference type="PRINTS" id="PR00503">
    <property type="entry name" value="BROMODOMAIN"/>
</dbReference>
<dbReference type="PANTHER" id="PTHR47343:SF1">
    <property type="entry name" value="TRANSCRIPTIONAL ACTIVATOR SPT7"/>
    <property type="match status" value="1"/>
</dbReference>
<evidence type="ECO:0000256" key="2">
    <source>
        <dbReference type="PROSITE-ProRule" id="PRU00035"/>
    </source>
</evidence>
<feature type="non-terminal residue" evidence="5">
    <location>
        <position position="1"/>
    </location>
</feature>
<reference evidence="5 6" key="1">
    <citation type="submission" date="2016-03" db="EMBL/GenBank/DDBJ databases">
        <title>Choanephora cucurbitarum.</title>
        <authorList>
            <person name="Min B."/>
            <person name="Park H."/>
            <person name="Park J.-H."/>
            <person name="Shin H.-D."/>
            <person name="Choi I.-G."/>
        </authorList>
    </citation>
    <scope>NUCLEOTIDE SEQUENCE [LARGE SCALE GENOMIC DNA]</scope>
    <source>
        <strain evidence="5 6">KUS-F28377</strain>
    </source>
</reference>
<dbReference type="InParanoid" id="A0A1C7NJE0"/>
<protein>
    <submittedName>
        <fullName evidence="5">Transcriptional activator spt7</fullName>
    </submittedName>
</protein>
<dbReference type="Proteomes" id="UP000093000">
    <property type="component" value="Unassembled WGS sequence"/>
</dbReference>
<evidence type="ECO:0000313" key="5">
    <source>
        <dbReference type="EMBL" id="OBZ89272.1"/>
    </source>
</evidence>
<feature type="compositionally biased region" description="Acidic residues" evidence="3">
    <location>
        <begin position="287"/>
        <end position="299"/>
    </location>
</feature>
<organism evidence="5 6">
    <name type="scientific">Choanephora cucurbitarum</name>
    <dbReference type="NCBI Taxonomy" id="101091"/>
    <lineage>
        <taxon>Eukaryota</taxon>
        <taxon>Fungi</taxon>
        <taxon>Fungi incertae sedis</taxon>
        <taxon>Mucoromycota</taxon>
        <taxon>Mucoromycotina</taxon>
        <taxon>Mucoromycetes</taxon>
        <taxon>Mucorales</taxon>
        <taxon>Mucorineae</taxon>
        <taxon>Choanephoraceae</taxon>
        <taxon>Choanephoroideae</taxon>
        <taxon>Choanephora</taxon>
    </lineage>
</organism>
<keyword evidence="6" id="KW-1185">Reference proteome</keyword>
<dbReference type="Gene3D" id="1.20.920.10">
    <property type="entry name" value="Bromodomain-like"/>
    <property type="match status" value="1"/>
</dbReference>
<dbReference type="SMART" id="SM00297">
    <property type="entry name" value="BROMO"/>
    <property type="match status" value="1"/>
</dbReference>
<feature type="compositionally biased region" description="Basic and acidic residues" evidence="3">
    <location>
        <begin position="326"/>
        <end position="340"/>
    </location>
</feature>
<feature type="domain" description="Bromo" evidence="4">
    <location>
        <begin position="185"/>
        <end position="255"/>
    </location>
</feature>
<sequence>KQCLKINTLDLTEDQQNHLTQALGSFEAWQEFMNCSDQHAVYLVRVALMEQLIPNLNSSYTAVPLFDTYHTLEFDQHAMLLLEAQSKKEQEEKAAAEAKTTKQKKPSSSSLERKLGLLKELDTVDLKYLVKGIVDNRDKTSLNDHDLCQLLLDVKSSKPKFQENEKDPQEELYEACERVLNDLRNYTEHSFPFLTKVSKREAPDYLDVIKEPMDLGTMARKLKQAEYRSKKEFARDLYLIYDNCLEYNTNPSSEYRKHAVAMRRKTDRLLVRVPDIELKKPRKQREEEEVVESESESEPEDHITSDKQQGVYDSPLTEASTQSQPTRKEEREEEGEAKKSLMETIEASALDNRESVWVEITHKTRARLTWETERQYQFAFGERNAIQVSPFDIERHAVMELMHHQPDHVKRLIRASRLGFVKWMERNEGIHGPEEYAEALLSDLDSEDEQDGFFSKRLHDRTNLPDQERDNLFLPEYNMVPGLPDIDGLPVDLLINDLEDEEEPLPSFSTLSLTQCPSNGLNTLLHQNIERLSDIRMIHNKCKSVLYDIPLDMPLDEQATCLTRSQPNGTSQVELTQEAAHGLLQHAIVHLLSHAGFEGAQTKPMQILTELMAERLSSMSKSLRQYWDDYHQEMSEEEVLLHVLHDHGVEQLNDLDHYVDGIEHYGKQLGQLKEKLEHTYQDLMDSPESSESTLFEQTGQEDAFTIGLFGKDFIEDYFGFQEIGLSHLSSQIPPKLWFGHDTAKIKQFTSPSKELKYHPPPKFTPVTHESQWIGLLQPWYQEQPDRIEDEYSNRKRRPRYPPVHHRSALEPNRKRDAKEGFEETKKKRKKERQKQKTFREQKKRTREKELY</sequence>
<evidence type="ECO:0000313" key="6">
    <source>
        <dbReference type="Proteomes" id="UP000093000"/>
    </source>
</evidence>
<evidence type="ECO:0000256" key="3">
    <source>
        <dbReference type="SAM" id="MobiDB-lite"/>
    </source>
</evidence>
<feature type="compositionally biased region" description="Basic residues" evidence="3">
    <location>
        <begin position="794"/>
        <end position="806"/>
    </location>
</feature>
<name>A0A1C7NJE0_9FUNG</name>
<dbReference type="PANTHER" id="PTHR47343">
    <property type="entry name" value="TRANSCRIPTIONAL ACTIVATOR SPT7"/>
    <property type="match status" value="1"/>
</dbReference>
<dbReference type="PROSITE" id="PS50014">
    <property type="entry name" value="BROMODOMAIN_2"/>
    <property type="match status" value="1"/>
</dbReference>